<sequence>MLHTLSRSPYQIDLDAMLRSVGRDDAILLFQDGVTAALADAAMFTLIMAVGVPVYVLQEDVEARGLAAQISNKSTLIDYNYFVRLTALHPGQMAW</sequence>
<keyword evidence="4" id="KW-0472">Membrane</keyword>
<keyword evidence="2 3" id="KW-0819">tRNA processing</keyword>
<proteinExistence type="inferred from homology"/>
<dbReference type="InterPro" id="IPR023526">
    <property type="entry name" value="Sulphur_relay_TusB"/>
</dbReference>
<dbReference type="GO" id="GO:0002143">
    <property type="term" value="P:tRNA wobble position uridine thiolation"/>
    <property type="evidence" value="ECO:0007669"/>
    <property type="project" value="InterPro"/>
</dbReference>
<keyword evidence="7" id="KW-1185">Reference proteome</keyword>
<dbReference type="GO" id="GO:1990228">
    <property type="term" value="C:sulfurtransferase complex"/>
    <property type="evidence" value="ECO:0007669"/>
    <property type="project" value="TreeGrafter"/>
</dbReference>
<dbReference type="GeneID" id="61120725"/>
<evidence type="ECO:0000256" key="3">
    <source>
        <dbReference type="HAMAP-Rule" id="MF_01564"/>
    </source>
</evidence>
<dbReference type="NCBIfam" id="TIGR03011">
    <property type="entry name" value="sulf_tusB_dsrH"/>
    <property type="match status" value="1"/>
</dbReference>
<dbReference type="STRING" id="1172565.AU508_10700"/>
<dbReference type="InterPro" id="IPR007215">
    <property type="entry name" value="Sulphur_relay_TusB/DsrH"/>
</dbReference>
<dbReference type="SUPFAM" id="SSF75169">
    <property type="entry name" value="DsrEFH-like"/>
    <property type="match status" value="1"/>
</dbReference>
<reference evidence="5 7" key="1">
    <citation type="submission" date="2016-02" db="EMBL/GenBank/DDBJ databases">
        <title>Species-wide whole genome sequencing reveals diversity, host range in Lonsdalea quercina.</title>
        <authorList>
            <person name="Li Y."/>
        </authorList>
    </citation>
    <scope>NUCLEOTIDE SEQUENCE [LARGE SCALE GENOMIC DNA]</scope>
    <source>
        <strain evidence="5 7">CFCC 12721</strain>
    </source>
</reference>
<dbReference type="AlphaFoldDB" id="A0A3N0UFC1"/>
<dbReference type="InterPro" id="IPR027396">
    <property type="entry name" value="DsrEFH-like"/>
</dbReference>
<dbReference type="PANTHER" id="PTHR37526:SF1">
    <property type="entry name" value="PROTEIN TUSB"/>
    <property type="match status" value="1"/>
</dbReference>
<comment type="subcellular location">
    <subcellularLocation>
        <location evidence="3">Cytoplasm</location>
    </subcellularLocation>
</comment>
<accession>A0A3N0UFC1</accession>
<keyword evidence="6" id="KW-0808">Transferase</keyword>
<gene>
    <name evidence="3 6" type="primary">tusB</name>
    <name evidence="5" type="ORF">AU492_12005</name>
    <name evidence="6" type="ORF">EC392_11665</name>
</gene>
<comment type="caution">
    <text evidence="6">The sequence shown here is derived from an EMBL/GenBank/DDBJ whole genome shotgun (WGS) entry which is preliminary data.</text>
</comment>
<dbReference type="NCBIfam" id="NF010035">
    <property type="entry name" value="PRK13510.1"/>
    <property type="match status" value="1"/>
</dbReference>
<dbReference type="GO" id="GO:0016740">
    <property type="term" value="F:transferase activity"/>
    <property type="evidence" value="ECO:0007669"/>
    <property type="project" value="UniProtKB-KW"/>
</dbReference>
<dbReference type="HAMAP" id="MF_01564">
    <property type="entry name" value="Thiourid_synth_B"/>
    <property type="match status" value="1"/>
</dbReference>
<comment type="subunit">
    <text evidence="3">Heterohexamer, formed by a dimer of trimers. The hexameric TusBCD complex contains 2 copies each of TusB, TusC and TusD. The TusBCD complex interacts with TusE.</text>
</comment>
<evidence type="ECO:0000256" key="4">
    <source>
        <dbReference type="SAM" id="Phobius"/>
    </source>
</evidence>
<dbReference type="RefSeq" id="WP_085687152.1">
    <property type="nucleotide sequence ID" value="NZ_CP065534.1"/>
</dbReference>
<comment type="function">
    <text evidence="3">Part of a sulfur-relay system required for 2-thiolation of 5-methylaminomethyl-2-thiouridine (mnm(5)s(2)U) at tRNA wobble positions.</text>
</comment>
<name>A0A3N0UFC1_9GAMM</name>
<comment type="similarity">
    <text evidence="3">Belongs to the DsrH/TusB family.</text>
</comment>
<reference evidence="6 8" key="2">
    <citation type="submission" date="2018-10" db="EMBL/GenBank/DDBJ databases">
        <title>New species genome.</title>
        <authorList>
            <person name="Li Y."/>
        </authorList>
    </citation>
    <scope>NUCLEOTIDE SEQUENCE [LARGE SCALE GENOMIC DNA]</scope>
    <source>
        <strain evidence="6 8">L6_4B</strain>
    </source>
</reference>
<keyword evidence="4" id="KW-0812">Transmembrane</keyword>
<dbReference type="Proteomes" id="UP000250186">
    <property type="component" value="Unassembled WGS sequence"/>
</dbReference>
<evidence type="ECO:0000256" key="2">
    <source>
        <dbReference type="ARBA" id="ARBA00022694"/>
    </source>
</evidence>
<evidence type="ECO:0000256" key="1">
    <source>
        <dbReference type="ARBA" id="ARBA00022490"/>
    </source>
</evidence>
<dbReference type="Pfam" id="PF04077">
    <property type="entry name" value="DsrH"/>
    <property type="match status" value="1"/>
</dbReference>
<evidence type="ECO:0000313" key="6">
    <source>
        <dbReference type="EMBL" id="ROH79270.1"/>
    </source>
</evidence>
<dbReference type="EMBL" id="LUSW01000027">
    <property type="protein sequence ID" value="RAT32657.1"/>
    <property type="molecule type" value="Genomic_DNA"/>
</dbReference>
<keyword evidence="1 3" id="KW-0963">Cytoplasm</keyword>
<protein>
    <recommendedName>
        <fullName evidence="3">Protein TusB</fullName>
    </recommendedName>
    <alternativeName>
        <fullName evidence="3">tRNA 2-thiouridine synthesizing protein B</fullName>
    </alternativeName>
</protein>
<dbReference type="Proteomes" id="UP000274511">
    <property type="component" value="Unassembled WGS sequence"/>
</dbReference>
<dbReference type="EMBL" id="RJUJ01000010">
    <property type="protein sequence ID" value="ROH79270.1"/>
    <property type="molecule type" value="Genomic_DNA"/>
</dbReference>
<evidence type="ECO:0000313" key="5">
    <source>
        <dbReference type="EMBL" id="RAT32657.1"/>
    </source>
</evidence>
<dbReference type="Gene3D" id="3.40.1260.10">
    <property type="entry name" value="DsrEFH-like"/>
    <property type="match status" value="1"/>
</dbReference>
<evidence type="ECO:0000313" key="7">
    <source>
        <dbReference type="Proteomes" id="UP000250186"/>
    </source>
</evidence>
<keyword evidence="4" id="KW-1133">Transmembrane helix</keyword>
<organism evidence="6 8">
    <name type="scientific">Lonsdalea populi</name>
    <dbReference type="NCBI Taxonomy" id="1172565"/>
    <lineage>
        <taxon>Bacteria</taxon>
        <taxon>Pseudomonadati</taxon>
        <taxon>Pseudomonadota</taxon>
        <taxon>Gammaproteobacteria</taxon>
        <taxon>Enterobacterales</taxon>
        <taxon>Pectobacteriaceae</taxon>
        <taxon>Lonsdalea</taxon>
    </lineage>
</organism>
<dbReference type="PANTHER" id="PTHR37526">
    <property type="entry name" value="PROTEIN TUSB"/>
    <property type="match status" value="1"/>
</dbReference>
<feature type="transmembrane region" description="Helical" evidence="4">
    <location>
        <begin position="34"/>
        <end position="57"/>
    </location>
</feature>
<evidence type="ECO:0000313" key="8">
    <source>
        <dbReference type="Proteomes" id="UP000274511"/>
    </source>
</evidence>
<dbReference type="OrthoDB" id="9795117at2"/>